<accession>A0ABU6AKN8</accession>
<keyword evidence="1" id="KW-0472">Membrane</keyword>
<dbReference type="Proteomes" id="UP001327093">
    <property type="component" value="Unassembled WGS sequence"/>
</dbReference>
<organism evidence="2 3">
    <name type="scientific">Saccharopolyspora mangrovi</name>
    <dbReference type="NCBI Taxonomy" id="3082379"/>
    <lineage>
        <taxon>Bacteria</taxon>
        <taxon>Bacillati</taxon>
        <taxon>Actinomycetota</taxon>
        <taxon>Actinomycetes</taxon>
        <taxon>Pseudonocardiales</taxon>
        <taxon>Pseudonocardiaceae</taxon>
        <taxon>Saccharopolyspora</taxon>
    </lineage>
</organism>
<evidence type="ECO:0000313" key="2">
    <source>
        <dbReference type="EMBL" id="MEB3372096.1"/>
    </source>
</evidence>
<name>A0ABU6AKN8_9PSEU</name>
<gene>
    <name evidence="2" type="ORF">R4I43_32315</name>
</gene>
<keyword evidence="1" id="KW-1133">Transmembrane helix</keyword>
<keyword evidence="1" id="KW-0812">Transmembrane</keyword>
<feature type="transmembrane region" description="Helical" evidence="1">
    <location>
        <begin position="45"/>
        <end position="69"/>
    </location>
</feature>
<dbReference type="EMBL" id="JAWLNX010000037">
    <property type="protein sequence ID" value="MEB3372096.1"/>
    <property type="molecule type" value="Genomic_DNA"/>
</dbReference>
<keyword evidence="3" id="KW-1185">Reference proteome</keyword>
<comment type="caution">
    <text evidence="2">The sequence shown here is derived from an EMBL/GenBank/DDBJ whole genome shotgun (WGS) entry which is preliminary data.</text>
</comment>
<evidence type="ECO:0000313" key="3">
    <source>
        <dbReference type="Proteomes" id="UP001327093"/>
    </source>
</evidence>
<sequence>MVGQFTASYRLCNGAATRRDQHFCDEKFTSRVQGIGRRREEETSIMVRAVGTLAVVGAGVIGFWVGYLFDARRNPVTGEFEPALAA</sequence>
<proteinExistence type="predicted"/>
<evidence type="ECO:0000256" key="1">
    <source>
        <dbReference type="SAM" id="Phobius"/>
    </source>
</evidence>
<dbReference type="RefSeq" id="WP_324269519.1">
    <property type="nucleotide sequence ID" value="NZ_JAWLNX010000037.1"/>
</dbReference>
<reference evidence="2 3" key="1">
    <citation type="submission" date="2023-10" db="EMBL/GenBank/DDBJ databases">
        <title>Saccharopolyspora sp. nov., isolated from mangrove soil.</title>
        <authorList>
            <person name="Lu Y."/>
            <person name="Liu W."/>
        </authorList>
    </citation>
    <scope>NUCLEOTIDE SEQUENCE [LARGE SCALE GENOMIC DNA]</scope>
    <source>
        <strain evidence="2 3">S2-29</strain>
    </source>
</reference>
<protein>
    <submittedName>
        <fullName evidence="2">Uncharacterized protein</fullName>
    </submittedName>
</protein>